<evidence type="ECO:0000256" key="4">
    <source>
        <dbReference type="SAM" id="MobiDB-lite"/>
    </source>
</evidence>
<feature type="compositionally biased region" description="Basic and acidic residues" evidence="4">
    <location>
        <begin position="47"/>
        <end position="62"/>
    </location>
</feature>
<dbReference type="Pfam" id="PF08424">
    <property type="entry name" value="NRDE-2"/>
    <property type="match status" value="1"/>
</dbReference>
<dbReference type="InterPro" id="IPR013633">
    <property type="entry name" value="NRDE-2"/>
</dbReference>
<dbReference type="GO" id="GO:0071013">
    <property type="term" value="C:catalytic step 2 spliceosome"/>
    <property type="evidence" value="ECO:0007669"/>
    <property type="project" value="TreeGrafter"/>
</dbReference>
<dbReference type="OrthoDB" id="5816204at2759"/>
<organism evidence="5 6">
    <name type="scientific">Caenorhabditis angaria</name>
    <dbReference type="NCBI Taxonomy" id="860376"/>
    <lineage>
        <taxon>Eukaryota</taxon>
        <taxon>Metazoa</taxon>
        <taxon>Ecdysozoa</taxon>
        <taxon>Nematoda</taxon>
        <taxon>Chromadorea</taxon>
        <taxon>Rhabditida</taxon>
        <taxon>Rhabditina</taxon>
        <taxon>Rhabditomorpha</taxon>
        <taxon>Rhabditoidea</taxon>
        <taxon>Rhabditidae</taxon>
        <taxon>Peloderinae</taxon>
        <taxon>Caenorhabditis</taxon>
    </lineage>
</organism>
<accession>A0A9P1IE27</accession>
<evidence type="ECO:0000256" key="2">
    <source>
        <dbReference type="ARBA" id="ARBA00009265"/>
    </source>
</evidence>
<dbReference type="Proteomes" id="UP001152747">
    <property type="component" value="Unassembled WGS sequence"/>
</dbReference>
<dbReference type="PANTHER" id="PTHR13471:SF0">
    <property type="entry name" value="NUCLEAR EXOSOME REGULATOR NRDE2"/>
    <property type="match status" value="1"/>
</dbReference>
<gene>
    <name evidence="5" type="ORF">CAMP_LOCUS5632</name>
</gene>
<evidence type="ECO:0000256" key="3">
    <source>
        <dbReference type="ARBA" id="ARBA00023242"/>
    </source>
</evidence>
<proteinExistence type="inferred from homology"/>
<feature type="compositionally biased region" description="Basic and acidic residues" evidence="4">
    <location>
        <begin position="107"/>
        <end position="119"/>
    </location>
</feature>
<keyword evidence="6" id="KW-1185">Reference proteome</keyword>
<dbReference type="GO" id="GO:0031048">
    <property type="term" value="P:regulatory ncRNA-mediated heterochromatin formation"/>
    <property type="evidence" value="ECO:0007669"/>
    <property type="project" value="TreeGrafter"/>
</dbReference>
<evidence type="ECO:0000313" key="6">
    <source>
        <dbReference type="Proteomes" id="UP001152747"/>
    </source>
</evidence>
<sequence length="1293" mass="152790">MFAGYLPDRRKKKDDEAKIMDEDGEIVNEEEYEQKRIMNQQRSLQNLKDEDRRKSEIKESLEYRPCAPDSYSDDSEELEMPAIKLPARYTRKEVQSVMPQNKSWKQKRMEQMRNSEVKPEVGSSYGSFPSGSSKRSSDEEKPDIWSKNKKRNRSRSRERESFPDKKKQKKKHKRRYHYSSSSDSSSSGSSRSRSKSYRKSSPTPQVKAAPKQKWSFISDEEFRHLHLTYFGSWIQTSRQQDFDNVQLGMPKREMPKYRNNFRFIEGLETKSDDRNKFYKYFSEEFPEKAKEIMKKEKEKPFYAQLLSLAKHVPQETKFRKKFWSTDSEFGFVPLSQEPLEAFEYQSEQSAKLKMRSEIEDEFRAKRVYDYDDSLIKSITDLETRGKAINMQLSQEPQNVNLWIDFIDLQDKIYEAKKIHAICDSRKSFLERKYEILARAIERNRANVQLQLMKIDLLIEMQQSSETVLVEFKRVTHNFPHIPLAWNKFLDYVQFDSNVYTFSKMESIFDNCLEKLRGLVDGTLQSHVPLITDHLYIRKYQLFVYIRYLKWLMNCGCVSHAIANIQATFEINFGYGLNEIGLKTHRERMNLIKTFWKTKLPRIGDKDARGAIRELERAKQLSENDIEKMEFEQYDIDLYGMKNEIDNQLRRNDRSWAENWVNFERNMANFEARCKRNPVEIYAAEYQDELGYVELSPPVESEELRIYYHPPDETEFDFVQPLLELLGSKFSVSTNYWCTSEELFESWRDADPENQFNFDRIPTYTENFCRKLATNIIDYLVRYEFIVNRARKIPQEKVMKLLIASILTKSSNMERNRENEIWKLQPKELKIMLNEVLTPYGSIIQENPIIGKVLPLFAVKKYLEWYRIAKQKMAAIKLEIENCKQRRVLTSLYLDEDDEKRMNRQIVKTVHKILQEFSPLWTQGSSQIGPNVSLADIQIHLFAVLLRLNMTSSTQRELCLTILAPQILEVPLDQIDMQNIELIKTAIFKLRDTMELREKREQFSMISVLPKPSVVCRCFEAILKFTMLGTGENEKIEIGTICQNSINFINTLDLSKENEIIDGKLIMDQLLNELTETKERKTLHLETYKKVLQQALKKFRSEIRYSRKYVDDMTSSTAKKIELQKNLNAVKERFYEMRRCRFDPEVEVNLQIISMVRMYGALKIYMKNQEFGSIRSLLKQFEAEAVIMNESTFWRLAQKIAAKIEGNRKELIGLHVRANGFVGWARNLHIDRIEVQPTDTVLEDVLQLMEEKAKGAPESSAMIISDHRMLQTICEIHQKKNPSSKQHQSQDDNF</sequence>
<comment type="subcellular location">
    <subcellularLocation>
        <location evidence="1">Nucleus</location>
    </subcellularLocation>
</comment>
<comment type="caution">
    <text evidence="5">The sequence shown here is derived from an EMBL/GenBank/DDBJ whole genome shotgun (WGS) entry which is preliminary data.</text>
</comment>
<feature type="compositionally biased region" description="Low complexity" evidence="4">
    <location>
        <begin position="178"/>
        <end position="191"/>
    </location>
</feature>
<keyword evidence="3" id="KW-0539">Nucleus</keyword>
<reference evidence="5" key="1">
    <citation type="submission" date="2022-11" db="EMBL/GenBank/DDBJ databases">
        <authorList>
            <person name="Kikuchi T."/>
        </authorList>
    </citation>
    <scope>NUCLEOTIDE SEQUENCE</scope>
    <source>
        <strain evidence="5">PS1010</strain>
    </source>
</reference>
<name>A0A9P1IE27_9PELO</name>
<feature type="compositionally biased region" description="Polar residues" evidence="4">
    <location>
        <begin position="37"/>
        <end position="46"/>
    </location>
</feature>
<comment type="similarity">
    <text evidence="2">Belongs to the NRDE2 family.</text>
</comment>
<dbReference type="EMBL" id="CANHGI010000002">
    <property type="protein sequence ID" value="CAI5442995.1"/>
    <property type="molecule type" value="Genomic_DNA"/>
</dbReference>
<feature type="compositionally biased region" description="Basic and acidic residues" evidence="4">
    <location>
        <begin position="155"/>
        <end position="165"/>
    </location>
</feature>
<evidence type="ECO:0000256" key="1">
    <source>
        <dbReference type="ARBA" id="ARBA00004123"/>
    </source>
</evidence>
<feature type="compositionally biased region" description="Low complexity" evidence="4">
    <location>
        <begin position="122"/>
        <end position="134"/>
    </location>
</feature>
<feature type="compositionally biased region" description="Basic residues" evidence="4">
    <location>
        <begin position="166"/>
        <end position="177"/>
    </location>
</feature>
<dbReference type="GO" id="GO:1902369">
    <property type="term" value="P:negative regulation of RNA catabolic process"/>
    <property type="evidence" value="ECO:0007669"/>
    <property type="project" value="TreeGrafter"/>
</dbReference>
<dbReference type="PANTHER" id="PTHR13471">
    <property type="entry name" value="TETRATRICOPEPTIDE-LIKE HELICAL"/>
    <property type="match status" value="1"/>
</dbReference>
<feature type="region of interest" description="Disordered" evidence="4">
    <location>
        <begin position="33"/>
        <end position="212"/>
    </location>
</feature>
<evidence type="ECO:0000313" key="5">
    <source>
        <dbReference type="EMBL" id="CAI5442995.1"/>
    </source>
</evidence>
<feature type="compositionally biased region" description="Basic and acidic residues" evidence="4">
    <location>
        <begin position="135"/>
        <end position="146"/>
    </location>
</feature>
<protein>
    <submittedName>
        <fullName evidence="5">Uncharacterized protein</fullName>
    </submittedName>
</protein>